<dbReference type="InterPro" id="IPR045324">
    <property type="entry name" value="Small_multidrug_res"/>
</dbReference>
<dbReference type="InterPro" id="IPR000390">
    <property type="entry name" value="Small_drug/metabolite_transptr"/>
</dbReference>
<feature type="transmembrane region" description="Helical" evidence="11">
    <location>
        <begin position="83"/>
        <end position="99"/>
    </location>
</feature>
<dbReference type="PANTHER" id="PTHR30561">
    <property type="entry name" value="SMR FAMILY PROTON-DEPENDENT DRUG EFFLUX TRANSPORTER SUGE"/>
    <property type="match status" value="1"/>
</dbReference>
<protein>
    <submittedName>
        <fullName evidence="12">Putative drug resistance transporter</fullName>
    </submittedName>
</protein>
<proteinExistence type="inferred from homology"/>
<feature type="transmembrane region" description="Helical" evidence="11">
    <location>
        <begin position="27"/>
        <end position="48"/>
    </location>
</feature>
<organism evidence="12 13">
    <name type="scientific">Gordonia effusa NBRC 100432</name>
    <dbReference type="NCBI Taxonomy" id="1077974"/>
    <lineage>
        <taxon>Bacteria</taxon>
        <taxon>Bacillati</taxon>
        <taxon>Actinomycetota</taxon>
        <taxon>Actinomycetes</taxon>
        <taxon>Mycobacteriales</taxon>
        <taxon>Gordoniaceae</taxon>
        <taxon>Gordonia</taxon>
    </lineage>
</organism>
<sequence length="124" mass="12682">MKWALLAAAVLSEVAASLSLKGSATTPALYAVVVIGYVAAFILLTLVLRRGMALGVAYGVWGASGVALTAVASTLIFDETFTGLMGVGLILIIGGVLLVENGSRTDDSSDVDDNDVAPQPISER</sequence>
<accession>H0QVD8</accession>
<feature type="transmembrane region" description="Helical" evidence="11">
    <location>
        <begin position="55"/>
        <end position="77"/>
    </location>
</feature>
<dbReference type="eggNOG" id="COG2076">
    <property type="taxonomic scope" value="Bacteria"/>
</dbReference>
<evidence type="ECO:0000313" key="13">
    <source>
        <dbReference type="Proteomes" id="UP000035034"/>
    </source>
</evidence>
<dbReference type="RefSeq" id="WP_007316127.1">
    <property type="nucleotide sequence ID" value="NZ_BAEH01000014.1"/>
</dbReference>
<evidence type="ECO:0000256" key="6">
    <source>
        <dbReference type="ARBA" id="ARBA00022989"/>
    </source>
</evidence>
<evidence type="ECO:0000256" key="8">
    <source>
        <dbReference type="ARBA" id="ARBA00023251"/>
    </source>
</evidence>
<comment type="caution">
    <text evidence="12">The sequence shown here is derived from an EMBL/GenBank/DDBJ whole genome shotgun (WGS) entry which is preliminary data.</text>
</comment>
<evidence type="ECO:0000256" key="10">
    <source>
        <dbReference type="SAM" id="MobiDB-lite"/>
    </source>
</evidence>
<gene>
    <name evidence="12" type="ORF">GOEFS_014_00310</name>
</gene>
<keyword evidence="3" id="KW-0813">Transport</keyword>
<evidence type="ECO:0000256" key="7">
    <source>
        <dbReference type="ARBA" id="ARBA00023136"/>
    </source>
</evidence>
<evidence type="ECO:0000256" key="2">
    <source>
        <dbReference type="ARBA" id="ARBA00007822"/>
    </source>
</evidence>
<dbReference type="GO" id="GO:0031460">
    <property type="term" value="P:glycine betaine transport"/>
    <property type="evidence" value="ECO:0007669"/>
    <property type="project" value="TreeGrafter"/>
</dbReference>
<evidence type="ECO:0000313" key="12">
    <source>
        <dbReference type="EMBL" id="GAB16789.1"/>
    </source>
</evidence>
<dbReference type="Proteomes" id="UP000035034">
    <property type="component" value="Unassembled WGS sequence"/>
</dbReference>
<dbReference type="EMBL" id="BAEH01000014">
    <property type="protein sequence ID" value="GAB16789.1"/>
    <property type="molecule type" value="Genomic_DNA"/>
</dbReference>
<evidence type="ECO:0000256" key="11">
    <source>
        <dbReference type="SAM" id="Phobius"/>
    </source>
</evidence>
<dbReference type="SUPFAM" id="SSF103481">
    <property type="entry name" value="Multidrug resistance efflux transporter EmrE"/>
    <property type="match status" value="1"/>
</dbReference>
<dbReference type="AlphaFoldDB" id="H0QVD8"/>
<dbReference type="Pfam" id="PF00893">
    <property type="entry name" value="Multi_Drug_Res"/>
    <property type="match status" value="1"/>
</dbReference>
<dbReference type="GO" id="GO:0005886">
    <property type="term" value="C:plasma membrane"/>
    <property type="evidence" value="ECO:0007669"/>
    <property type="project" value="UniProtKB-SubCell"/>
</dbReference>
<keyword evidence="13" id="KW-1185">Reference proteome</keyword>
<feature type="region of interest" description="Disordered" evidence="10">
    <location>
        <begin position="103"/>
        <end position="124"/>
    </location>
</feature>
<dbReference type="Gene3D" id="1.10.3730.20">
    <property type="match status" value="1"/>
</dbReference>
<dbReference type="GO" id="GO:0015297">
    <property type="term" value="F:antiporter activity"/>
    <property type="evidence" value="ECO:0007669"/>
    <property type="project" value="TreeGrafter"/>
</dbReference>
<dbReference type="GO" id="GO:0046677">
    <property type="term" value="P:response to antibiotic"/>
    <property type="evidence" value="ECO:0007669"/>
    <property type="project" value="UniProtKB-KW"/>
</dbReference>
<dbReference type="PANTHER" id="PTHR30561:SF1">
    <property type="entry name" value="MULTIDRUG TRANSPORTER EMRE"/>
    <property type="match status" value="1"/>
</dbReference>
<evidence type="ECO:0000256" key="5">
    <source>
        <dbReference type="ARBA" id="ARBA00022692"/>
    </source>
</evidence>
<dbReference type="InterPro" id="IPR037185">
    <property type="entry name" value="EmrE-like"/>
</dbReference>
<keyword evidence="8" id="KW-0046">Antibiotic resistance</keyword>
<keyword evidence="5 9" id="KW-0812">Transmembrane</keyword>
<keyword evidence="7 11" id="KW-0472">Membrane</keyword>
<dbReference type="GO" id="GO:0015199">
    <property type="term" value="F:amino-acid betaine transmembrane transporter activity"/>
    <property type="evidence" value="ECO:0007669"/>
    <property type="project" value="TreeGrafter"/>
</dbReference>
<evidence type="ECO:0000256" key="3">
    <source>
        <dbReference type="ARBA" id="ARBA00022448"/>
    </source>
</evidence>
<comment type="similarity">
    <text evidence="2">Belongs to the drug/metabolite transporter (DMT) superfamily. Small multidrug resistance (SMR) (TC 2.A.7.1) family. Mmr subfamily.</text>
</comment>
<evidence type="ECO:0000256" key="1">
    <source>
        <dbReference type="ARBA" id="ARBA00004651"/>
    </source>
</evidence>
<dbReference type="STRING" id="1077974.GOEFS_014_00310"/>
<evidence type="ECO:0000256" key="4">
    <source>
        <dbReference type="ARBA" id="ARBA00022475"/>
    </source>
</evidence>
<keyword evidence="6 11" id="KW-1133">Transmembrane helix</keyword>
<keyword evidence="4" id="KW-1003">Cell membrane</keyword>
<reference evidence="12 13" key="1">
    <citation type="submission" date="2011-12" db="EMBL/GenBank/DDBJ databases">
        <title>Whole genome shotgun sequence of Gordonia effusa NBRC 100432.</title>
        <authorList>
            <person name="Yoshida I."/>
            <person name="Takarada H."/>
            <person name="Hosoyama A."/>
            <person name="Tsuchikane K."/>
            <person name="Katsumata H."/>
            <person name="Yamazaki S."/>
            <person name="Fujita N."/>
        </authorList>
    </citation>
    <scope>NUCLEOTIDE SEQUENCE [LARGE SCALE GENOMIC DNA]</scope>
    <source>
        <strain evidence="12 13">NBRC 100432</strain>
    </source>
</reference>
<dbReference type="GO" id="GO:0015220">
    <property type="term" value="F:choline transmembrane transporter activity"/>
    <property type="evidence" value="ECO:0007669"/>
    <property type="project" value="TreeGrafter"/>
</dbReference>
<evidence type="ECO:0000256" key="9">
    <source>
        <dbReference type="RuleBase" id="RU003942"/>
    </source>
</evidence>
<name>H0QVD8_9ACTN</name>
<comment type="subcellular location">
    <subcellularLocation>
        <location evidence="1 9">Cell membrane</location>
        <topology evidence="1 9">Multi-pass membrane protein</topology>
    </subcellularLocation>
</comment>